<protein>
    <submittedName>
        <fullName evidence="2">Uncharacterized protein</fullName>
    </submittedName>
</protein>
<proteinExistence type="predicted"/>
<sequence>MTSGENQSQTDSQDFHNTIPNEDCSNPQGQPQNSHNVHMD</sequence>
<evidence type="ECO:0000313" key="2">
    <source>
        <dbReference type="EMBL" id="GAI25761.1"/>
    </source>
</evidence>
<dbReference type="EMBL" id="BARV01022944">
    <property type="protein sequence ID" value="GAI25761.1"/>
    <property type="molecule type" value="Genomic_DNA"/>
</dbReference>
<comment type="caution">
    <text evidence="2">The sequence shown here is derived from an EMBL/GenBank/DDBJ whole genome shotgun (WGS) entry which is preliminary data.</text>
</comment>
<reference evidence="2" key="1">
    <citation type="journal article" date="2014" name="Front. Microbiol.">
        <title>High frequency of phylogenetically diverse reductive dehalogenase-homologous genes in deep subseafloor sedimentary metagenomes.</title>
        <authorList>
            <person name="Kawai M."/>
            <person name="Futagami T."/>
            <person name="Toyoda A."/>
            <person name="Takaki Y."/>
            <person name="Nishi S."/>
            <person name="Hori S."/>
            <person name="Arai W."/>
            <person name="Tsubouchi T."/>
            <person name="Morono Y."/>
            <person name="Uchiyama I."/>
            <person name="Ito T."/>
            <person name="Fujiyama A."/>
            <person name="Inagaki F."/>
            <person name="Takami H."/>
        </authorList>
    </citation>
    <scope>NUCLEOTIDE SEQUENCE</scope>
    <source>
        <strain evidence="2">Expedition CK06-06</strain>
    </source>
</reference>
<name>X1N693_9ZZZZ</name>
<evidence type="ECO:0000256" key="1">
    <source>
        <dbReference type="SAM" id="MobiDB-lite"/>
    </source>
</evidence>
<accession>X1N693</accession>
<gene>
    <name evidence="2" type="ORF">S06H3_37725</name>
</gene>
<dbReference type="AlphaFoldDB" id="X1N693"/>
<feature type="region of interest" description="Disordered" evidence="1">
    <location>
        <begin position="1"/>
        <end position="40"/>
    </location>
</feature>
<organism evidence="2">
    <name type="scientific">marine sediment metagenome</name>
    <dbReference type="NCBI Taxonomy" id="412755"/>
    <lineage>
        <taxon>unclassified sequences</taxon>
        <taxon>metagenomes</taxon>
        <taxon>ecological metagenomes</taxon>
    </lineage>
</organism>